<accession>A0A8H6X898</accession>
<dbReference type="Gene3D" id="2.130.10.10">
    <property type="entry name" value="YVTN repeat-like/Quinoprotein amine dehydrogenase"/>
    <property type="match status" value="1"/>
</dbReference>
<name>A0A8H6X898_9AGAR</name>
<evidence type="ECO:0000256" key="1">
    <source>
        <dbReference type="ARBA" id="ARBA00022737"/>
    </source>
</evidence>
<dbReference type="SUPFAM" id="SSF52540">
    <property type="entry name" value="P-loop containing nucleoside triphosphate hydrolases"/>
    <property type="match status" value="1"/>
</dbReference>
<gene>
    <name evidence="4" type="ORF">MSAN_02328900</name>
</gene>
<feature type="region of interest" description="Disordered" evidence="2">
    <location>
        <begin position="825"/>
        <end position="846"/>
    </location>
</feature>
<dbReference type="InterPro" id="IPR027417">
    <property type="entry name" value="P-loop_NTPase"/>
</dbReference>
<dbReference type="InterPro" id="IPR056884">
    <property type="entry name" value="NPHP3-like_N"/>
</dbReference>
<evidence type="ECO:0000256" key="2">
    <source>
        <dbReference type="SAM" id="MobiDB-lite"/>
    </source>
</evidence>
<comment type="caution">
    <text evidence="4">The sequence shown here is derived from an EMBL/GenBank/DDBJ whole genome shotgun (WGS) entry which is preliminary data.</text>
</comment>
<dbReference type="InterPro" id="IPR015943">
    <property type="entry name" value="WD40/YVTN_repeat-like_dom_sf"/>
</dbReference>
<dbReference type="Gene3D" id="3.40.50.300">
    <property type="entry name" value="P-loop containing nucleotide triphosphate hydrolases"/>
    <property type="match status" value="1"/>
</dbReference>
<dbReference type="SUPFAM" id="SSF101908">
    <property type="entry name" value="Putative isomerase YbhE"/>
    <property type="match status" value="1"/>
</dbReference>
<dbReference type="OrthoDB" id="3048488at2759"/>
<keyword evidence="1" id="KW-0677">Repeat</keyword>
<organism evidence="4 5">
    <name type="scientific">Mycena sanguinolenta</name>
    <dbReference type="NCBI Taxonomy" id="230812"/>
    <lineage>
        <taxon>Eukaryota</taxon>
        <taxon>Fungi</taxon>
        <taxon>Dikarya</taxon>
        <taxon>Basidiomycota</taxon>
        <taxon>Agaricomycotina</taxon>
        <taxon>Agaricomycetes</taxon>
        <taxon>Agaricomycetidae</taxon>
        <taxon>Agaricales</taxon>
        <taxon>Marasmiineae</taxon>
        <taxon>Mycenaceae</taxon>
        <taxon>Mycena</taxon>
    </lineage>
</organism>
<dbReference type="AlphaFoldDB" id="A0A8H6X898"/>
<proteinExistence type="predicted"/>
<evidence type="ECO:0000259" key="3">
    <source>
        <dbReference type="Pfam" id="PF24883"/>
    </source>
</evidence>
<dbReference type="PANTHER" id="PTHR10039:SF15">
    <property type="entry name" value="NACHT DOMAIN-CONTAINING PROTEIN"/>
    <property type="match status" value="1"/>
</dbReference>
<evidence type="ECO:0000313" key="4">
    <source>
        <dbReference type="EMBL" id="KAF7335916.1"/>
    </source>
</evidence>
<reference evidence="4" key="1">
    <citation type="submission" date="2020-05" db="EMBL/GenBank/DDBJ databases">
        <title>Mycena genomes resolve the evolution of fungal bioluminescence.</title>
        <authorList>
            <person name="Tsai I.J."/>
        </authorList>
    </citation>
    <scope>NUCLEOTIDE SEQUENCE</scope>
    <source>
        <strain evidence="4">160909Yilan</strain>
    </source>
</reference>
<sequence>MDITEMFSAAEDHGDEKLQDCWHDLQGHLDFIGSLFKWALGRLNSTIPLAIEDDLKMFKEKANDVIRRFNSRRQFRENIEMLSNRRINFITEKLKTHMTKECPHDRQHDYGKDECHPGTLQNLLNVINKWTSTLAHDTSRCWWIMGLAAIGKSTVAMSIARCLQEGRPLSSLLENAELEGQDEIPCNSIFGAQFFINSQVPSTTNPDNIFPAMALQLCRLFGPARSCIFKTVTALDKTETLYRLTRFSKDQAQELFVKPLTAVANSTGFTMQTIFVIIDGIDELATTSSTNTPGFITTFCSAIRQLPPNVRILVLSRPEDSIIRPLGPFRNVIHILEFPMERMFHDVDIFLPDQQSTLKEQFTDWPSPEQVDIIRGTAHGYMAIAKLSLQWIITEARSSGGLRRGNNAFQVLKAVQNGNIYDFYGNVLLQAVPDDSDTLWQKACTVILSSLICMPKEPVGTIASLCHELDSSLMSDDVEDFLSNIRSIATQSHDPISRNTVPSPHKTLSDFLTSIHPPERFCVNIIQWHKDCATITFNVMNSPQLHFNMGNLKTSYPGRGCYEGFANVVRNQDPFSPASDIDTLVSYACRTFHHHLRAGLISSVEVSRMVCIIIQDNFLAWLEVIAIEGLYADVASEFRDTLVPLLEGKDNELGDLLQSGAVFAHWCDPIWPGSNRGWWAIPHLYLSALPFLAPKLGIARHYSKHFPRALILKPMSSLIAHTNLHLASTSLPVEAELGTESNVLTASSEGWHAEVDSCGIINVSNLHIQQVPEAVDSPSDACSVSALLWLSGSWLGAGFTDGTVRLWCRETRAWTACWRLVETASEDDDSETASENGDESKTNSNNIEEKSSKAVVKLIIHATPSLLFSILEDDTIMILEVNYPEPTMANLTEKLLLFHSTGRPWHLRPPIVNSQQDISRTLASWAEGKQDPIRTWPRYKASTVSPDTRHAVAVRHGAIDVWDLEPENMKIIATLPGIQFPVRNDLSCMFFCSAQDLVTITGLFSIDIRVWDIGSILDGSSELEMDRWEFVPGNIGEEYNTGTGGWIVDTRSGEVLFWQPTWHRFWNPHNILAIGDEEYREIDMTKTAFGEEWVTLDER</sequence>
<dbReference type="Pfam" id="PF24883">
    <property type="entry name" value="NPHP3_N"/>
    <property type="match status" value="1"/>
</dbReference>
<dbReference type="Proteomes" id="UP000623467">
    <property type="component" value="Unassembled WGS sequence"/>
</dbReference>
<dbReference type="PANTHER" id="PTHR10039">
    <property type="entry name" value="AMELOGENIN"/>
    <property type="match status" value="1"/>
</dbReference>
<protein>
    <submittedName>
        <fullName evidence="4">Putative WD repeat-containing protein alr3466</fullName>
    </submittedName>
</protein>
<keyword evidence="5" id="KW-1185">Reference proteome</keyword>
<feature type="domain" description="Nephrocystin 3-like N-terminal" evidence="3">
    <location>
        <begin position="128"/>
        <end position="317"/>
    </location>
</feature>
<evidence type="ECO:0000313" key="5">
    <source>
        <dbReference type="Proteomes" id="UP000623467"/>
    </source>
</evidence>
<dbReference type="EMBL" id="JACAZH010000039">
    <property type="protein sequence ID" value="KAF7335916.1"/>
    <property type="molecule type" value="Genomic_DNA"/>
</dbReference>